<proteinExistence type="predicted"/>
<dbReference type="SUPFAM" id="SSF52833">
    <property type="entry name" value="Thioredoxin-like"/>
    <property type="match status" value="1"/>
</dbReference>
<organism evidence="2 3">
    <name type="scientific">Odoribacter splanchnicus</name>
    <dbReference type="NCBI Taxonomy" id="28118"/>
    <lineage>
        <taxon>Bacteria</taxon>
        <taxon>Pseudomonadati</taxon>
        <taxon>Bacteroidota</taxon>
        <taxon>Bacteroidia</taxon>
        <taxon>Bacteroidales</taxon>
        <taxon>Odoribacteraceae</taxon>
        <taxon>Odoribacter</taxon>
    </lineage>
</organism>
<dbReference type="InterPro" id="IPR013766">
    <property type="entry name" value="Thioredoxin_domain"/>
</dbReference>
<dbReference type="RefSeq" id="WP_022159683.1">
    <property type="nucleotide sequence ID" value="NZ_JADMUD010000012.1"/>
</dbReference>
<dbReference type="InterPro" id="IPR000866">
    <property type="entry name" value="AhpC/TSA"/>
</dbReference>
<dbReference type="CDD" id="cd02966">
    <property type="entry name" value="TlpA_like_family"/>
    <property type="match status" value="1"/>
</dbReference>
<reference evidence="2" key="1">
    <citation type="submission" date="2023-01" db="EMBL/GenBank/DDBJ databases">
        <title>Human gut microbiome strain richness.</title>
        <authorList>
            <person name="Chen-Liaw A."/>
        </authorList>
    </citation>
    <scope>NUCLEOTIDE SEQUENCE</scope>
    <source>
        <strain evidence="2">RTP21484st1_B7_RTP21484_190118</strain>
    </source>
</reference>
<comment type="caution">
    <text evidence="2">The sequence shown here is derived from an EMBL/GenBank/DDBJ whole genome shotgun (WGS) entry which is preliminary data.</text>
</comment>
<evidence type="ECO:0000259" key="1">
    <source>
        <dbReference type="PROSITE" id="PS51352"/>
    </source>
</evidence>
<dbReference type="InterPro" id="IPR036249">
    <property type="entry name" value="Thioredoxin-like_sf"/>
</dbReference>
<dbReference type="PANTHER" id="PTHR42852:SF13">
    <property type="entry name" value="PROTEIN DIPZ"/>
    <property type="match status" value="1"/>
</dbReference>
<sequence length="445" mass="51194">MKYGLILGIVCLCGCQQPVKNTVHLSGQLVDMGRAGVIMRYDGAASLIGDSRDIILYTDAEGHFDTVLPLEKPEYYSISRNTLYLTPGDELKMYITTDNRQARFEGVGAEANTYMKERLFPKGGSYLEGGSNVKADFRETRKLIGSLAQVREKQLEALQNVSEEFKALEKGRIYADVINSYLYYASYADEFRGKSREETRELQKTYRAEALSEVKEKLNYLNEDRFLEVAVVRNILFYREDPEYRSYFEDYRMSPRCEELYQGFEKVSALRHDLNLQVVDDIRTVGNRMQQADFAVELQKKLEQAARLLPGQPAPDFKMTDVDGNEKKLSDFRGKLIYIDLWATWCGPCIQESPAFTALSEKYPDIEFLQISRDEQKEAWESYIAHKNSPLTQYNSVDMELAEGWQLFYIPRFILVDKEQKIIDAYAPRPSSTEIITLLDSLSKA</sequence>
<dbReference type="AlphaFoldDB" id="A0AAW6FGB3"/>
<dbReference type="EMBL" id="JAQMRD010000007">
    <property type="protein sequence ID" value="MDB9222776.1"/>
    <property type="molecule type" value="Genomic_DNA"/>
</dbReference>
<dbReference type="GO" id="GO:0016491">
    <property type="term" value="F:oxidoreductase activity"/>
    <property type="evidence" value="ECO:0007669"/>
    <property type="project" value="InterPro"/>
</dbReference>
<dbReference type="GO" id="GO:0016209">
    <property type="term" value="F:antioxidant activity"/>
    <property type="evidence" value="ECO:0007669"/>
    <property type="project" value="InterPro"/>
</dbReference>
<evidence type="ECO:0000313" key="3">
    <source>
        <dbReference type="Proteomes" id="UP001212263"/>
    </source>
</evidence>
<name>A0AAW6FGB3_9BACT</name>
<dbReference type="Proteomes" id="UP001212263">
    <property type="component" value="Unassembled WGS sequence"/>
</dbReference>
<dbReference type="InterPro" id="IPR050553">
    <property type="entry name" value="Thioredoxin_ResA/DsbE_sf"/>
</dbReference>
<accession>A0AAW6FGB3</accession>
<dbReference type="PROSITE" id="PS51352">
    <property type="entry name" value="THIOREDOXIN_2"/>
    <property type="match status" value="1"/>
</dbReference>
<gene>
    <name evidence="2" type="ORF">PN645_07105</name>
</gene>
<dbReference type="Pfam" id="PF00578">
    <property type="entry name" value="AhpC-TSA"/>
    <property type="match status" value="1"/>
</dbReference>
<protein>
    <submittedName>
        <fullName evidence="2">TlpA disulfide reductase family protein</fullName>
    </submittedName>
</protein>
<dbReference type="Gene3D" id="3.40.30.10">
    <property type="entry name" value="Glutaredoxin"/>
    <property type="match status" value="1"/>
</dbReference>
<dbReference type="PANTHER" id="PTHR42852">
    <property type="entry name" value="THIOL:DISULFIDE INTERCHANGE PROTEIN DSBE"/>
    <property type="match status" value="1"/>
</dbReference>
<evidence type="ECO:0000313" key="2">
    <source>
        <dbReference type="EMBL" id="MDB9222776.1"/>
    </source>
</evidence>
<feature type="domain" description="Thioredoxin" evidence="1">
    <location>
        <begin position="308"/>
        <end position="444"/>
    </location>
</feature>